<dbReference type="RefSeq" id="WP_151124834.1">
    <property type="nucleotide sequence ID" value="NZ_CP088081.1"/>
</dbReference>
<dbReference type="GO" id="GO:0016787">
    <property type="term" value="F:hydrolase activity"/>
    <property type="evidence" value="ECO:0007669"/>
    <property type="project" value="UniProtKB-KW"/>
</dbReference>
<organism evidence="2 3">
    <name type="scientific">Ideonella dechloratans</name>
    <dbReference type="NCBI Taxonomy" id="36863"/>
    <lineage>
        <taxon>Bacteria</taxon>
        <taxon>Pseudomonadati</taxon>
        <taxon>Pseudomonadota</taxon>
        <taxon>Betaproteobacteria</taxon>
        <taxon>Burkholderiales</taxon>
        <taxon>Sphaerotilaceae</taxon>
        <taxon>Ideonella</taxon>
    </lineage>
</organism>
<keyword evidence="2" id="KW-0378">Hydrolase</keyword>
<evidence type="ECO:0000313" key="3">
    <source>
        <dbReference type="Proteomes" id="UP000430120"/>
    </source>
</evidence>
<dbReference type="Pfam" id="PF00293">
    <property type="entry name" value="NUDIX"/>
    <property type="match status" value="1"/>
</dbReference>
<name>A0A643F9E5_IDEDE</name>
<dbReference type="PANTHER" id="PTHR43736">
    <property type="entry name" value="ADP-RIBOSE PYROPHOSPHATASE"/>
    <property type="match status" value="1"/>
</dbReference>
<sequence length="160" mass="17786">MGAPRWKPNVTVAAVIERDGRFLLVEEMTADGLRLNTPAGHLDPGESLVEAVAREVLEETMRPFVAQALVGIHMGRLQRPGGEDITFLRFAFTGSVAEPVAGRVYDAPVVANHWLSWEELQACRARHRSHFVLDSIGQYRAGQRYPLDLLHTDPSLYGRA</sequence>
<accession>A0A643F9E5</accession>
<reference evidence="2 3" key="1">
    <citation type="submission" date="2019-09" db="EMBL/GenBank/DDBJ databases">
        <title>Draft genome sequences of 48 bacterial type strains from the CCUG.</title>
        <authorList>
            <person name="Tunovic T."/>
            <person name="Pineiro-Iglesias B."/>
            <person name="Unosson C."/>
            <person name="Inganas E."/>
            <person name="Ohlen M."/>
            <person name="Cardew S."/>
            <person name="Jensie-Markopoulos S."/>
            <person name="Salva-Serra F."/>
            <person name="Jaen-Luchoro D."/>
            <person name="Karlsson R."/>
            <person name="Svensson-Stadler L."/>
            <person name="Chun J."/>
            <person name="Moore E."/>
        </authorList>
    </citation>
    <scope>NUCLEOTIDE SEQUENCE [LARGE SCALE GENOMIC DNA]</scope>
    <source>
        <strain evidence="2 3">CCUG 30977</strain>
    </source>
</reference>
<dbReference type="SUPFAM" id="SSF55811">
    <property type="entry name" value="Nudix"/>
    <property type="match status" value="1"/>
</dbReference>
<evidence type="ECO:0000313" key="2">
    <source>
        <dbReference type="EMBL" id="KAB0579717.1"/>
    </source>
</evidence>
<evidence type="ECO:0000259" key="1">
    <source>
        <dbReference type="PROSITE" id="PS51462"/>
    </source>
</evidence>
<dbReference type="InterPro" id="IPR000086">
    <property type="entry name" value="NUDIX_hydrolase_dom"/>
</dbReference>
<dbReference type="AlphaFoldDB" id="A0A643F9E5"/>
<dbReference type="InterPro" id="IPR015797">
    <property type="entry name" value="NUDIX_hydrolase-like_dom_sf"/>
</dbReference>
<comment type="caution">
    <text evidence="2">The sequence shown here is derived from an EMBL/GenBank/DDBJ whole genome shotgun (WGS) entry which is preliminary data.</text>
</comment>
<dbReference type="Gene3D" id="3.90.79.10">
    <property type="entry name" value="Nucleoside Triphosphate Pyrophosphohydrolase"/>
    <property type="match status" value="1"/>
</dbReference>
<dbReference type="EMBL" id="VZPB01000036">
    <property type="protein sequence ID" value="KAB0579717.1"/>
    <property type="molecule type" value="Genomic_DNA"/>
</dbReference>
<dbReference type="OrthoDB" id="8594221at2"/>
<protein>
    <submittedName>
        <fullName evidence="2">NUDIX hydrolase</fullName>
    </submittedName>
</protein>
<dbReference type="PROSITE" id="PS51462">
    <property type="entry name" value="NUDIX"/>
    <property type="match status" value="1"/>
</dbReference>
<feature type="domain" description="Nudix hydrolase" evidence="1">
    <location>
        <begin position="5"/>
        <end position="138"/>
    </location>
</feature>
<gene>
    <name evidence="2" type="ORF">F7Q92_14455</name>
</gene>
<dbReference type="PANTHER" id="PTHR43736:SF1">
    <property type="entry name" value="DIHYDRONEOPTERIN TRIPHOSPHATE DIPHOSPHATASE"/>
    <property type="match status" value="1"/>
</dbReference>
<proteinExistence type="predicted"/>
<dbReference type="Proteomes" id="UP000430120">
    <property type="component" value="Unassembled WGS sequence"/>
</dbReference>
<keyword evidence="3" id="KW-1185">Reference proteome</keyword>